<keyword evidence="1" id="KW-0233">DNA recombination</keyword>
<dbReference type="GO" id="GO:0006310">
    <property type="term" value="P:DNA recombination"/>
    <property type="evidence" value="ECO:0007669"/>
    <property type="project" value="UniProtKB-KW"/>
</dbReference>
<dbReference type="InterPro" id="IPR002104">
    <property type="entry name" value="Integrase_catalytic"/>
</dbReference>
<evidence type="ECO:0000313" key="3">
    <source>
        <dbReference type="EMBL" id="TPG73948.1"/>
    </source>
</evidence>
<evidence type="ECO:0000259" key="2">
    <source>
        <dbReference type="PROSITE" id="PS51898"/>
    </source>
</evidence>
<accession>A0A502HKY1</accession>
<dbReference type="Proteomes" id="UP000317933">
    <property type="component" value="Unassembled WGS sequence"/>
</dbReference>
<dbReference type="SUPFAM" id="SSF56349">
    <property type="entry name" value="DNA breaking-rejoining enzymes"/>
    <property type="match status" value="1"/>
</dbReference>
<protein>
    <submittedName>
        <fullName evidence="3">Site-specific integrase</fullName>
    </submittedName>
</protein>
<dbReference type="EMBL" id="RCZE01000014">
    <property type="protein sequence ID" value="TPG73948.1"/>
    <property type="molecule type" value="Genomic_DNA"/>
</dbReference>
<proteinExistence type="predicted"/>
<dbReference type="GO" id="GO:0003677">
    <property type="term" value="F:DNA binding"/>
    <property type="evidence" value="ECO:0007669"/>
    <property type="project" value="InterPro"/>
</dbReference>
<sequence length="435" mass="50886">MTIFRKRLIDYESVDIGLKVRHYIVTAEEQGKTVLLSYPNLYLYDKSRSSIKTSERYAATIVMFYAYLSELSRFKPLSASHYHVICTNQDIRRWQVTRLIRRQAQGTCRPSSATIFEDAKIVLNFFLWLDRKAIPHLVNLTSTTWLPNYKSERMLNYIAAKAQERVNTDSIRVLDQENRQRRMDGLITHQEIAVFMHSFADPVYACMFMLSLGTAMRPMDVCRFPYVGNGVNSHIVPYTEMDQRHLSTTVDYVVRHSKGRKTRQIVIHIDDLKRLQTEYTDQYYVQRAAKYRARHGVACPPDILFLTENGHPITPKMIAARSYSAKRRAMVTDPEFRPQLNFYAARHWWPTQFLIRFFGDKLINSDSRLFNLAAAQILQNQMGHSQLSTTFKHYVDLARLILYLNLNNVEEVLACSSQSTLRLLDYLREQRLKTP</sequence>
<dbReference type="RefSeq" id="WP_140670521.1">
    <property type="nucleotide sequence ID" value="NZ_RCZE01000014.1"/>
</dbReference>
<evidence type="ECO:0000313" key="4">
    <source>
        <dbReference type="Proteomes" id="UP000317933"/>
    </source>
</evidence>
<feature type="domain" description="Tyr recombinase" evidence="2">
    <location>
        <begin position="181"/>
        <end position="411"/>
    </location>
</feature>
<organism evidence="3 4">
    <name type="scientific">Pseudomonas arsenicoxydans</name>
    <dbReference type="NCBI Taxonomy" id="702115"/>
    <lineage>
        <taxon>Bacteria</taxon>
        <taxon>Pseudomonadati</taxon>
        <taxon>Pseudomonadota</taxon>
        <taxon>Gammaproteobacteria</taxon>
        <taxon>Pseudomonadales</taxon>
        <taxon>Pseudomonadaceae</taxon>
        <taxon>Pseudomonas</taxon>
    </lineage>
</organism>
<dbReference type="InterPro" id="IPR013762">
    <property type="entry name" value="Integrase-like_cat_sf"/>
</dbReference>
<reference evidence="3 4" key="1">
    <citation type="journal article" date="2019" name="Environ. Microbiol.">
        <title>Species interactions and distinct microbial communities in high Arctic permafrost affected cryosols are associated with the CH4 and CO2 gas fluxes.</title>
        <authorList>
            <person name="Altshuler I."/>
            <person name="Hamel J."/>
            <person name="Turney S."/>
            <person name="Magnuson E."/>
            <person name="Levesque R."/>
            <person name="Greer C."/>
            <person name="Whyte L.G."/>
        </authorList>
    </citation>
    <scope>NUCLEOTIDE SEQUENCE [LARGE SCALE GENOMIC DNA]</scope>
    <source>
        <strain evidence="3 4">E3</strain>
    </source>
</reference>
<gene>
    <name evidence="3" type="ORF">EAH78_26555</name>
</gene>
<dbReference type="InterPro" id="IPR011010">
    <property type="entry name" value="DNA_brk_join_enz"/>
</dbReference>
<comment type="caution">
    <text evidence="3">The sequence shown here is derived from an EMBL/GenBank/DDBJ whole genome shotgun (WGS) entry which is preliminary data.</text>
</comment>
<dbReference type="PROSITE" id="PS51898">
    <property type="entry name" value="TYR_RECOMBINASE"/>
    <property type="match status" value="1"/>
</dbReference>
<evidence type="ECO:0000256" key="1">
    <source>
        <dbReference type="ARBA" id="ARBA00023172"/>
    </source>
</evidence>
<dbReference type="GO" id="GO:0015074">
    <property type="term" value="P:DNA integration"/>
    <property type="evidence" value="ECO:0007669"/>
    <property type="project" value="InterPro"/>
</dbReference>
<dbReference type="Gene3D" id="1.10.443.10">
    <property type="entry name" value="Intergrase catalytic core"/>
    <property type="match status" value="1"/>
</dbReference>
<name>A0A502HKY1_9PSED</name>
<dbReference type="AlphaFoldDB" id="A0A502HKY1"/>